<comment type="caution">
    <text evidence="2">The sequence shown here is derived from an EMBL/GenBank/DDBJ whole genome shotgun (WGS) entry which is preliminary data.</text>
</comment>
<dbReference type="Pfam" id="PF04851">
    <property type="entry name" value="ResIII"/>
    <property type="match status" value="1"/>
</dbReference>
<dbReference type="GO" id="GO:0004386">
    <property type="term" value="F:helicase activity"/>
    <property type="evidence" value="ECO:0007669"/>
    <property type="project" value="UniProtKB-KW"/>
</dbReference>
<dbReference type="EMBL" id="JAANOW010000003">
    <property type="protein sequence ID" value="NIH97707.1"/>
    <property type="molecule type" value="Genomic_DNA"/>
</dbReference>
<feature type="domain" description="Helicase/UvrB N-terminal" evidence="1">
    <location>
        <begin position="8"/>
        <end position="46"/>
    </location>
</feature>
<dbReference type="SUPFAM" id="SSF52540">
    <property type="entry name" value="P-loop containing nucleoside triphosphate hydrolases"/>
    <property type="match status" value="1"/>
</dbReference>
<proteinExistence type="predicted"/>
<keyword evidence="2" id="KW-0547">Nucleotide-binding</keyword>
<dbReference type="Gene3D" id="3.40.50.300">
    <property type="entry name" value="P-loop containing nucleotide triphosphate hydrolases"/>
    <property type="match status" value="1"/>
</dbReference>
<evidence type="ECO:0000259" key="1">
    <source>
        <dbReference type="Pfam" id="PF04851"/>
    </source>
</evidence>
<protein>
    <submittedName>
        <fullName evidence="2">Superfamily II DNA or RNA helicase</fullName>
    </submittedName>
</protein>
<sequence>APCHPARIRLRSYQSDAVAALVDDLDTEGRALLVLATGLGKTVVGAR</sequence>
<dbReference type="GO" id="GO:0005524">
    <property type="term" value="F:ATP binding"/>
    <property type="evidence" value="ECO:0007669"/>
    <property type="project" value="InterPro"/>
</dbReference>
<keyword evidence="2" id="KW-0347">Helicase</keyword>
<evidence type="ECO:0000313" key="3">
    <source>
        <dbReference type="Proteomes" id="UP000547444"/>
    </source>
</evidence>
<feature type="non-terminal residue" evidence="2">
    <location>
        <position position="1"/>
    </location>
</feature>
<keyword evidence="3" id="KW-1185">Reference proteome</keyword>
<keyword evidence="2" id="KW-0067">ATP-binding</keyword>
<keyword evidence="2" id="KW-0378">Hydrolase</keyword>
<name>A0A7X5ZF24_9MYCO</name>
<gene>
    <name evidence="2" type="ORF">FHU31_004713</name>
</gene>
<evidence type="ECO:0000313" key="2">
    <source>
        <dbReference type="EMBL" id="NIH97707.1"/>
    </source>
</evidence>
<dbReference type="AlphaFoldDB" id="A0A7X5ZF24"/>
<dbReference type="Proteomes" id="UP000547444">
    <property type="component" value="Unassembled WGS sequence"/>
</dbReference>
<accession>A0A7X5ZF24</accession>
<reference evidence="2 3" key="1">
    <citation type="submission" date="2020-03" db="EMBL/GenBank/DDBJ databases">
        <title>Sequencing the genomes of 1000 actinobacteria strains.</title>
        <authorList>
            <person name="Klenk H.-P."/>
        </authorList>
    </citation>
    <scope>NUCLEOTIDE SEQUENCE [LARGE SCALE GENOMIC DNA]</scope>
    <source>
        <strain evidence="2 3">DSM 44556</strain>
    </source>
</reference>
<dbReference type="InterPro" id="IPR006935">
    <property type="entry name" value="Helicase/UvrB_N"/>
</dbReference>
<dbReference type="InterPro" id="IPR027417">
    <property type="entry name" value="P-loop_NTPase"/>
</dbReference>
<dbReference type="GO" id="GO:0003677">
    <property type="term" value="F:DNA binding"/>
    <property type="evidence" value="ECO:0007669"/>
    <property type="project" value="InterPro"/>
</dbReference>
<organism evidence="2 3">
    <name type="scientific">Mycolicibacterium fluoranthenivorans</name>
    <dbReference type="NCBI Taxonomy" id="258505"/>
    <lineage>
        <taxon>Bacteria</taxon>
        <taxon>Bacillati</taxon>
        <taxon>Actinomycetota</taxon>
        <taxon>Actinomycetes</taxon>
        <taxon>Mycobacteriales</taxon>
        <taxon>Mycobacteriaceae</taxon>
        <taxon>Mycolicibacterium</taxon>
    </lineage>
</organism>
<dbReference type="GO" id="GO:0016787">
    <property type="term" value="F:hydrolase activity"/>
    <property type="evidence" value="ECO:0007669"/>
    <property type="project" value="InterPro"/>
</dbReference>